<organism evidence="2 3">
    <name type="scientific">Blepharisma stoltei</name>
    <dbReference type="NCBI Taxonomy" id="1481888"/>
    <lineage>
        <taxon>Eukaryota</taxon>
        <taxon>Sar</taxon>
        <taxon>Alveolata</taxon>
        <taxon>Ciliophora</taxon>
        <taxon>Postciliodesmatophora</taxon>
        <taxon>Heterotrichea</taxon>
        <taxon>Heterotrichida</taxon>
        <taxon>Blepharismidae</taxon>
        <taxon>Blepharisma</taxon>
    </lineage>
</organism>
<evidence type="ECO:0000259" key="1">
    <source>
        <dbReference type="PROSITE" id="PS51698"/>
    </source>
</evidence>
<evidence type="ECO:0000313" key="3">
    <source>
        <dbReference type="Proteomes" id="UP001162131"/>
    </source>
</evidence>
<dbReference type="SMART" id="SM00504">
    <property type="entry name" value="Ubox"/>
    <property type="match status" value="1"/>
</dbReference>
<dbReference type="Pfam" id="PF04564">
    <property type="entry name" value="U-box"/>
    <property type="match status" value="1"/>
</dbReference>
<sequence length="323" mass="35886">MVEKQIDEFFCPITLEIMEDPVIAADGHTYERSAITDWIEKNNLSPWTGEELANKNLIPNFALRSLILDFKKSFSGEDSQLVNDMRIHIEAKKNLIEHIKKSITTLTELSHDLEEHLFRCKVSNTSGNIGTIAGTALLFTTVPIYGAIALTVGGLTSLGTSITQYFIEKNKKEQIREVLKEEEDAEEVFNSTFLTLGNSIDAGKSTAQALFMLSKIRKSTILVRAYNNFKATSAANLALNSAQTASAAKAITFPKALKIGARAKWFGFVGAALSAADIVMTWKMDNETLEQIKQCIKDRENKLKLQEEGAAELERIMENNDCL</sequence>
<dbReference type="PANTHER" id="PTHR46573:SF1">
    <property type="entry name" value="WD REPEAT, SAM AND U-BOX DOMAIN-CONTAINING PROTEIN 1"/>
    <property type="match status" value="1"/>
</dbReference>
<dbReference type="CDD" id="cd16655">
    <property type="entry name" value="RING-Ubox_WDSUB1-like"/>
    <property type="match status" value="1"/>
</dbReference>
<dbReference type="InterPro" id="IPR013083">
    <property type="entry name" value="Znf_RING/FYVE/PHD"/>
</dbReference>
<dbReference type="SUPFAM" id="SSF57850">
    <property type="entry name" value="RING/U-box"/>
    <property type="match status" value="1"/>
</dbReference>
<reference evidence="2" key="1">
    <citation type="submission" date="2021-09" db="EMBL/GenBank/DDBJ databases">
        <authorList>
            <consortium name="AG Swart"/>
            <person name="Singh M."/>
            <person name="Singh A."/>
            <person name="Seah K."/>
            <person name="Emmerich C."/>
        </authorList>
    </citation>
    <scope>NUCLEOTIDE SEQUENCE</scope>
    <source>
        <strain evidence="2">ATCC30299</strain>
    </source>
</reference>
<feature type="domain" description="U-box" evidence="1">
    <location>
        <begin position="4"/>
        <end position="77"/>
    </location>
</feature>
<dbReference type="PROSITE" id="PS51698">
    <property type="entry name" value="U_BOX"/>
    <property type="match status" value="1"/>
</dbReference>
<evidence type="ECO:0000313" key="2">
    <source>
        <dbReference type="EMBL" id="CAG9320650.1"/>
    </source>
</evidence>
<dbReference type="AlphaFoldDB" id="A0AAU9J5T4"/>
<name>A0AAU9J5T4_9CILI</name>
<dbReference type="PANTHER" id="PTHR46573">
    <property type="entry name" value="WD REPEAT, SAM AND U-BOX DOMAIN-CONTAINING PROTEIN 1"/>
    <property type="match status" value="1"/>
</dbReference>
<dbReference type="Gene3D" id="3.30.40.10">
    <property type="entry name" value="Zinc/RING finger domain, C3HC4 (zinc finger)"/>
    <property type="match status" value="1"/>
</dbReference>
<keyword evidence="3" id="KW-1185">Reference proteome</keyword>
<protein>
    <recommendedName>
        <fullName evidence="1">U-box domain-containing protein</fullName>
    </recommendedName>
</protein>
<dbReference type="GO" id="GO:0016567">
    <property type="term" value="P:protein ubiquitination"/>
    <property type="evidence" value="ECO:0007669"/>
    <property type="project" value="InterPro"/>
</dbReference>
<accession>A0AAU9J5T4</accession>
<gene>
    <name evidence="2" type="ORF">BSTOLATCC_MIC27122</name>
</gene>
<proteinExistence type="predicted"/>
<comment type="caution">
    <text evidence="2">The sequence shown here is derived from an EMBL/GenBank/DDBJ whole genome shotgun (WGS) entry which is preliminary data.</text>
</comment>
<dbReference type="InterPro" id="IPR052085">
    <property type="entry name" value="WD-SAM-U-box"/>
</dbReference>
<dbReference type="EMBL" id="CAJZBQ010000026">
    <property type="protein sequence ID" value="CAG9320650.1"/>
    <property type="molecule type" value="Genomic_DNA"/>
</dbReference>
<dbReference type="GO" id="GO:0004842">
    <property type="term" value="F:ubiquitin-protein transferase activity"/>
    <property type="evidence" value="ECO:0007669"/>
    <property type="project" value="InterPro"/>
</dbReference>
<dbReference type="InterPro" id="IPR003613">
    <property type="entry name" value="Ubox_domain"/>
</dbReference>
<dbReference type="Proteomes" id="UP001162131">
    <property type="component" value="Unassembled WGS sequence"/>
</dbReference>